<gene>
    <name evidence="2" type="ORF">BG845_00900</name>
</gene>
<dbReference type="SUPFAM" id="SSF53474">
    <property type="entry name" value="alpha/beta-Hydrolases"/>
    <property type="match status" value="1"/>
</dbReference>
<dbReference type="Pfam" id="PF01738">
    <property type="entry name" value="DLH"/>
    <property type="match status" value="1"/>
</dbReference>
<dbReference type="OrthoDB" id="2834584at2"/>
<proteinExistence type="predicted"/>
<dbReference type="Proteomes" id="UP000194360">
    <property type="component" value="Unassembled WGS sequence"/>
</dbReference>
<dbReference type="GO" id="GO:0016787">
    <property type="term" value="F:hydrolase activity"/>
    <property type="evidence" value="ECO:0007669"/>
    <property type="project" value="UniProtKB-KW"/>
</dbReference>
<keyword evidence="3" id="KW-1185">Reference proteome</keyword>
<dbReference type="AlphaFoldDB" id="A0A1Y2N746"/>
<evidence type="ECO:0000259" key="1">
    <source>
        <dbReference type="Pfam" id="PF01738"/>
    </source>
</evidence>
<protein>
    <submittedName>
        <fullName evidence="2">Dienelactone hydrolase family protein</fullName>
    </submittedName>
</protein>
<sequence>MADIVVLHHALGRTPGVRGFAAELTAAGHTVTVPDLFDGRTFDTVEAGVAHAQSIGFPTVVERAALAVAGLPPEQVYLGFSLGVVPAQQLAQTRAGARGAVLCHACIPPSEFGGWPPGVPVRVHAAEHDPYFTGDGDAAAARALVAEVPDAQLALYPGDGHLFAEPASPDHDPAAAAVLRVRVLQFLATGCKAG</sequence>
<keyword evidence="2" id="KW-0378">Hydrolase</keyword>
<dbReference type="InterPro" id="IPR029058">
    <property type="entry name" value="AB_hydrolase_fold"/>
</dbReference>
<evidence type="ECO:0000313" key="2">
    <source>
        <dbReference type="EMBL" id="OSY43295.1"/>
    </source>
</evidence>
<dbReference type="STRING" id="2074.BG845_00900"/>
<dbReference type="InterPro" id="IPR002925">
    <property type="entry name" value="Dienelactn_hydro"/>
</dbReference>
<dbReference type="RefSeq" id="WP_085911199.1">
    <property type="nucleotide sequence ID" value="NZ_AP018920.1"/>
</dbReference>
<dbReference type="Gene3D" id="3.40.50.1820">
    <property type="entry name" value="alpha/beta hydrolase"/>
    <property type="match status" value="1"/>
</dbReference>
<dbReference type="PANTHER" id="PTHR46623:SF6">
    <property type="entry name" value="ALPHA_BETA-HYDROLASES SUPERFAMILY PROTEIN"/>
    <property type="match status" value="1"/>
</dbReference>
<dbReference type="PANTHER" id="PTHR46623">
    <property type="entry name" value="CARBOXYMETHYLENEBUTENOLIDASE-RELATED"/>
    <property type="match status" value="1"/>
</dbReference>
<organism evidence="2 3">
    <name type="scientific">Pseudonocardia autotrophica</name>
    <name type="common">Amycolata autotrophica</name>
    <name type="synonym">Nocardia autotrophica</name>
    <dbReference type="NCBI Taxonomy" id="2074"/>
    <lineage>
        <taxon>Bacteria</taxon>
        <taxon>Bacillati</taxon>
        <taxon>Actinomycetota</taxon>
        <taxon>Actinomycetes</taxon>
        <taxon>Pseudonocardiales</taxon>
        <taxon>Pseudonocardiaceae</taxon>
        <taxon>Pseudonocardia</taxon>
    </lineage>
</organism>
<accession>A0A1Y2N746</accession>
<comment type="caution">
    <text evidence="2">The sequence shown here is derived from an EMBL/GenBank/DDBJ whole genome shotgun (WGS) entry which is preliminary data.</text>
</comment>
<reference evidence="2 3" key="1">
    <citation type="submission" date="2016-09" db="EMBL/GenBank/DDBJ databases">
        <title>Pseudonocardia autotrophica DSM535, a candidate organism with high potential of specific P450 cytochromes.</title>
        <authorList>
            <person name="Grumaz C."/>
            <person name="Vainshtein Y."/>
            <person name="Kirstahler P."/>
            <person name="Sohn K."/>
        </authorList>
    </citation>
    <scope>NUCLEOTIDE SEQUENCE [LARGE SCALE GENOMIC DNA]</scope>
    <source>
        <strain evidence="2 3">DSM 535</strain>
    </source>
</reference>
<dbReference type="EMBL" id="MIGB01000003">
    <property type="protein sequence ID" value="OSY43295.1"/>
    <property type="molecule type" value="Genomic_DNA"/>
</dbReference>
<dbReference type="InterPro" id="IPR051049">
    <property type="entry name" value="Dienelactone_hydrolase-like"/>
</dbReference>
<feature type="domain" description="Dienelactone hydrolase" evidence="1">
    <location>
        <begin position="4"/>
        <end position="188"/>
    </location>
</feature>
<name>A0A1Y2N746_PSEAH</name>
<evidence type="ECO:0000313" key="3">
    <source>
        <dbReference type="Proteomes" id="UP000194360"/>
    </source>
</evidence>